<comment type="caution">
    <text evidence="1">The sequence shown here is derived from an EMBL/GenBank/DDBJ whole genome shotgun (WGS) entry which is preliminary data.</text>
</comment>
<dbReference type="OrthoDB" id="9866140at2"/>
<sequence length="130" mass="15809">MTNLKQQYSHFIDEIKMLEEYENKDFFKKIFSSYKPNEQEIIKTLNDFVLNTLLKEITNFQDVESFKSSFNWYNLIKDFLYPESIFKILSAYQELPFIDKKTYNQLENYKAMQMQIRVGKSFDSLLNKFM</sequence>
<dbReference type="RefSeq" id="WP_135877048.1">
    <property type="nucleotide sequence ID" value="NZ_SRSO01000011.1"/>
</dbReference>
<keyword evidence="2" id="KW-1185">Reference proteome</keyword>
<gene>
    <name evidence="1" type="ORF">EM932_10025</name>
</gene>
<dbReference type="Proteomes" id="UP000307602">
    <property type="component" value="Unassembled WGS sequence"/>
</dbReference>
<evidence type="ECO:0000313" key="1">
    <source>
        <dbReference type="EMBL" id="TGV02758.1"/>
    </source>
</evidence>
<evidence type="ECO:0000313" key="2">
    <source>
        <dbReference type="Proteomes" id="UP000307602"/>
    </source>
</evidence>
<proteinExistence type="predicted"/>
<dbReference type="AlphaFoldDB" id="A0A4S1DYV5"/>
<protein>
    <submittedName>
        <fullName evidence="1">Uncharacterized protein</fullName>
    </submittedName>
</protein>
<accession>A0A4S1DYV5</accession>
<name>A0A4S1DYV5_9FLAO</name>
<organism evidence="1 2">
    <name type="scientific">Flavivirga rizhaonensis</name>
    <dbReference type="NCBI Taxonomy" id="2559571"/>
    <lineage>
        <taxon>Bacteria</taxon>
        <taxon>Pseudomonadati</taxon>
        <taxon>Bacteroidota</taxon>
        <taxon>Flavobacteriia</taxon>
        <taxon>Flavobacteriales</taxon>
        <taxon>Flavobacteriaceae</taxon>
        <taxon>Flavivirga</taxon>
    </lineage>
</organism>
<dbReference type="EMBL" id="SRSO01000011">
    <property type="protein sequence ID" value="TGV02758.1"/>
    <property type="molecule type" value="Genomic_DNA"/>
</dbReference>
<reference evidence="1 2" key="1">
    <citation type="submission" date="2019-04" db="EMBL/GenBank/DDBJ databases">
        <authorList>
            <person name="Liu A."/>
        </authorList>
    </citation>
    <scope>NUCLEOTIDE SEQUENCE [LARGE SCALE GENOMIC DNA]</scope>
    <source>
        <strain evidence="1 2">RZ03</strain>
    </source>
</reference>